<dbReference type="Gene3D" id="2.40.50.1020">
    <property type="entry name" value="LytTr DNA-binding domain"/>
    <property type="match status" value="1"/>
</dbReference>
<dbReference type="eggNOG" id="COG3279">
    <property type="taxonomic scope" value="Bacteria"/>
</dbReference>
<evidence type="ECO:0000256" key="4">
    <source>
        <dbReference type="ARBA" id="ARBA00037164"/>
    </source>
</evidence>
<evidence type="ECO:0000313" key="8">
    <source>
        <dbReference type="EMBL" id="KRN54791.1"/>
    </source>
</evidence>
<evidence type="ECO:0000256" key="2">
    <source>
        <dbReference type="ARBA" id="ARBA00023012"/>
    </source>
</evidence>
<dbReference type="Proteomes" id="UP000051658">
    <property type="component" value="Unassembled WGS sequence"/>
</dbReference>
<reference evidence="8 9" key="1">
    <citation type="journal article" date="2015" name="Genome Announc.">
        <title>Expanding the biotechnology potential of lactobacilli through comparative genomics of 213 strains and associated genera.</title>
        <authorList>
            <person name="Sun Z."/>
            <person name="Harris H.M."/>
            <person name="McCann A."/>
            <person name="Guo C."/>
            <person name="Argimon S."/>
            <person name="Zhang W."/>
            <person name="Yang X."/>
            <person name="Jeffery I.B."/>
            <person name="Cooney J.C."/>
            <person name="Kagawa T.F."/>
            <person name="Liu W."/>
            <person name="Song Y."/>
            <person name="Salvetti E."/>
            <person name="Wrobel A."/>
            <person name="Rasinkangas P."/>
            <person name="Parkhill J."/>
            <person name="Rea M.C."/>
            <person name="O'Sullivan O."/>
            <person name="Ritari J."/>
            <person name="Douillard F.P."/>
            <person name="Paul Ross R."/>
            <person name="Yang R."/>
            <person name="Briner A.E."/>
            <person name="Felis G.E."/>
            <person name="de Vos W.M."/>
            <person name="Barrangou R."/>
            <person name="Klaenhammer T.R."/>
            <person name="Caufield P.W."/>
            <person name="Cui Y."/>
            <person name="Zhang H."/>
            <person name="O'Toole P.W."/>
        </authorList>
    </citation>
    <scope>NUCLEOTIDE SEQUENCE [LARGE SCALE GENOMIC DNA]</scope>
    <source>
        <strain evidence="8 9">DSM 20623</strain>
    </source>
</reference>
<comment type="caution">
    <text evidence="8">The sequence shown here is derived from an EMBL/GenBank/DDBJ whole genome shotgun (WGS) entry which is preliminary data.</text>
</comment>
<evidence type="ECO:0000259" key="7">
    <source>
        <dbReference type="PROSITE" id="PS50930"/>
    </source>
</evidence>
<organism evidence="8 9">
    <name type="scientific">Carnobacterium divergens DSM 20623</name>
    <dbReference type="NCBI Taxonomy" id="1449336"/>
    <lineage>
        <taxon>Bacteria</taxon>
        <taxon>Bacillati</taxon>
        <taxon>Bacillota</taxon>
        <taxon>Bacilli</taxon>
        <taxon>Lactobacillales</taxon>
        <taxon>Carnobacteriaceae</taxon>
        <taxon>Carnobacterium</taxon>
    </lineage>
</organism>
<comment type="function">
    <text evidence="4">Required for high-level post-exponential phase expression of a series of secreted proteins.</text>
</comment>
<proteinExistence type="predicted"/>
<dbReference type="EMBL" id="JQBS01000035">
    <property type="protein sequence ID" value="KRN54791.1"/>
    <property type="molecule type" value="Genomic_DNA"/>
</dbReference>
<evidence type="ECO:0000256" key="5">
    <source>
        <dbReference type="PROSITE-ProRule" id="PRU00169"/>
    </source>
</evidence>
<keyword evidence="1" id="KW-0963">Cytoplasm</keyword>
<dbReference type="GO" id="GO:0000156">
    <property type="term" value="F:phosphorelay response regulator activity"/>
    <property type="evidence" value="ECO:0007669"/>
    <property type="project" value="InterPro"/>
</dbReference>
<evidence type="ECO:0000256" key="1">
    <source>
        <dbReference type="ARBA" id="ARBA00022490"/>
    </source>
</evidence>
<dbReference type="AlphaFoldDB" id="A0A0R2HXJ1"/>
<feature type="domain" description="HTH LytTR-type" evidence="7">
    <location>
        <begin position="142"/>
        <end position="245"/>
    </location>
</feature>
<dbReference type="Pfam" id="PF00072">
    <property type="entry name" value="Response_reg"/>
    <property type="match status" value="1"/>
</dbReference>
<dbReference type="Gene3D" id="3.40.50.2300">
    <property type="match status" value="1"/>
</dbReference>
<dbReference type="PROSITE" id="PS50930">
    <property type="entry name" value="HTH_LYTTR"/>
    <property type="match status" value="1"/>
</dbReference>
<keyword evidence="9" id="KW-1185">Reference proteome</keyword>
<keyword evidence="2" id="KW-0902">Two-component regulatory system</keyword>
<evidence type="ECO:0000313" key="9">
    <source>
        <dbReference type="Proteomes" id="UP000051658"/>
    </source>
</evidence>
<name>A0A0R2HXJ1_CARDV</name>
<evidence type="ECO:0000259" key="6">
    <source>
        <dbReference type="PROSITE" id="PS50110"/>
    </source>
</evidence>
<dbReference type="PATRIC" id="fig|1449336.4.peg.2417"/>
<protein>
    <submittedName>
        <fullName evidence="8">Response regulator</fullName>
    </submittedName>
</protein>
<dbReference type="InterPro" id="IPR046947">
    <property type="entry name" value="LytR-like"/>
</dbReference>
<dbReference type="GeneID" id="89589368"/>
<dbReference type="RefSeq" id="WP_034568752.1">
    <property type="nucleotide sequence ID" value="NZ_JQBS01000035.1"/>
</dbReference>
<keyword evidence="3" id="KW-0010">Activator</keyword>
<feature type="domain" description="Response regulatory" evidence="6">
    <location>
        <begin position="3"/>
        <end position="127"/>
    </location>
</feature>
<dbReference type="PANTHER" id="PTHR37299:SF3">
    <property type="entry name" value="STAGE 0 SPORULATION PROTEIN A HOMOLOG"/>
    <property type="match status" value="1"/>
</dbReference>
<dbReference type="Pfam" id="PF04397">
    <property type="entry name" value="LytTR"/>
    <property type="match status" value="1"/>
</dbReference>
<dbReference type="GO" id="GO:0003677">
    <property type="term" value="F:DNA binding"/>
    <property type="evidence" value="ECO:0007669"/>
    <property type="project" value="InterPro"/>
</dbReference>
<dbReference type="SMART" id="SM00448">
    <property type="entry name" value="REC"/>
    <property type="match status" value="1"/>
</dbReference>
<dbReference type="SMART" id="SM00850">
    <property type="entry name" value="LytTR"/>
    <property type="match status" value="1"/>
</dbReference>
<evidence type="ECO:0000256" key="3">
    <source>
        <dbReference type="ARBA" id="ARBA00023159"/>
    </source>
</evidence>
<dbReference type="SUPFAM" id="SSF52172">
    <property type="entry name" value="CheY-like"/>
    <property type="match status" value="1"/>
</dbReference>
<feature type="modified residue" description="4-aspartylphosphate" evidence="5">
    <location>
        <position position="60"/>
    </location>
</feature>
<dbReference type="PANTHER" id="PTHR37299">
    <property type="entry name" value="TRANSCRIPTIONAL REGULATOR-RELATED"/>
    <property type="match status" value="1"/>
</dbReference>
<keyword evidence="5" id="KW-0597">Phosphoprotein</keyword>
<accession>A0A0R2HXJ1</accession>
<dbReference type="InterPro" id="IPR001789">
    <property type="entry name" value="Sig_transdc_resp-reg_receiver"/>
</dbReference>
<gene>
    <name evidence="8" type="ORF">IV74_GL002379</name>
</gene>
<sequence length="246" mass="28520">MTELFICEDNPAIAKQITAHAANVIEENQLDFSIKLTTSNPTTLLNIVKSSKEPGVYFLDIDLGSNVMNGLELAQKIRELDPRGFIIFITSDTEKFQHTFKYKIEALDYIVKQDTDNLERRLLECLTTIISRNPSSNEQSQFSIKDGTRIITEKYKNILFFEVSSKVHKIKMHSLTKQAEFYGSLKDVETELLKHNFFRCHQSYLINLTNVKEVDVKNRFVYMINGQKCEVSYRALTELKKMMKQN</sequence>
<dbReference type="InterPro" id="IPR007492">
    <property type="entry name" value="LytTR_DNA-bd_dom"/>
</dbReference>
<dbReference type="InterPro" id="IPR011006">
    <property type="entry name" value="CheY-like_superfamily"/>
</dbReference>
<dbReference type="PROSITE" id="PS50110">
    <property type="entry name" value="RESPONSE_REGULATORY"/>
    <property type="match status" value="1"/>
</dbReference>